<accession>A0ABM0LYX4</accession>
<evidence type="ECO:0000256" key="1">
    <source>
        <dbReference type="ARBA" id="ARBA00005310"/>
    </source>
</evidence>
<dbReference type="RefSeq" id="XP_006812965.1">
    <property type="nucleotide sequence ID" value="XM_006812902.1"/>
</dbReference>
<dbReference type="SUPFAM" id="SSF56436">
    <property type="entry name" value="C-type lectin-like"/>
    <property type="match status" value="1"/>
</dbReference>
<comment type="similarity">
    <text evidence="1">Belongs to the sulfatase-modifying factor family.</text>
</comment>
<gene>
    <name evidence="5" type="primary">LOC102801310</name>
</gene>
<feature type="signal peptide" evidence="2">
    <location>
        <begin position="1"/>
        <end position="27"/>
    </location>
</feature>
<dbReference type="PANTHER" id="PTHR23150">
    <property type="entry name" value="SULFATASE MODIFYING FACTOR 1, 2"/>
    <property type="match status" value="1"/>
</dbReference>
<evidence type="ECO:0000259" key="3">
    <source>
        <dbReference type="Pfam" id="PF03781"/>
    </source>
</evidence>
<proteinExistence type="inferred from homology"/>
<dbReference type="Proteomes" id="UP000694865">
    <property type="component" value="Unplaced"/>
</dbReference>
<dbReference type="GeneID" id="102801310"/>
<dbReference type="InterPro" id="IPR051043">
    <property type="entry name" value="Sulfatase_Mod_Factor_Kinase"/>
</dbReference>
<dbReference type="InterPro" id="IPR016187">
    <property type="entry name" value="CTDL_fold"/>
</dbReference>
<organism evidence="4 5">
    <name type="scientific">Saccoglossus kowalevskii</name>
    <name type="common">Acorn worm</name>
    <dbReference type="NCBI Taxonomy" id="10224"/>
    <lineage>
        <taxon>Eukaryota</taxon>
        <taxon>Metazoa</taxon>
        <taxon>Hemichordata</taxon>
        <taxon>Enteropneusta</taxon>
        <taxon>Harrimaniidae</taxon>
        <taxon>Saccoglossus</taxon>
    </lineage>
</organism>
<sequence>MATLYVNWSLFWIRLVICVIQFYKVLSDGPPVTMVSVPDGFFEMGSQLLDDDSHATLVHTIFISSFLMSETEVTNNAYVTFLNEAMTADNIKVETRDGSSSDDTTDEVVVGKFGGFNPRKVYIELSGTNQSEEHPSNRCWIQYDAEKRLFSLLNETLASWPVTFVTWYGADAFAKFYNYSLPTEAEWEFAAKGGDRELPFGSKNGELNPDVINFAESNYGHPINVKHFASNPNKLYHISGNVWEWVLDWFCQDFYAASTTMNPYQHIGFDSINMDPDVTSGFIKDTKVIRGGSWKSTRGSDELYTSYRGRRYPGHASSVVGFRVVQRTSLLRTSRRAISEYCEPKAGNCGNMQSFQMLVNLVALLTFNLI</sequence>
<evidence type="ECO:0000313" key="4">
    <source>
        <dbReference type="Proteomes" id="UP000694865"/>
    </source>
</evidence>
<keyword evidence="2" id="KW-0732">Signal</keyword>
<evidence type="ECO:0000313" key="5">
    <source>
        <dbReference type="RefSeq" id="XP_006812965.1"/>
    </source>
</evidence>
<dbReference type="InterPro" id="IPR042095">
    <property type="entry name" value="SUMF_sf"/>
</dbReference>
<evidence type="ECO:0000256" key="2">
    <source>
        <dbReference type="SAM" id="SignalP"/>
    </source>
</evidence>
<feature type="domain" description="Sulfatase-modifying factor enzyme-like" evidence="3">
    <location>
        <begin position="33"/>
        <end position="325"/>
    </location>
</feature>
<reference evidence="5" key="1">
    <citation type="submission" date="2025-08" db="UniProtKB">
        <authorList>
            <consortium name="RefSeq"/>
        </authorList>
    </citation>
    <scope>IDENTIFICATION</scope>
    <source>
        <tissue evidence="5">Testes</tissue>
    </source>
</reference>
<dbReference type="PANTHER" id="PTHR23150:SF19">
    <property type="entry name" value="FORMYLGLYCINE-GENERATING ENZYME"/>
    <property type="match status" value="1"/>
</dbReference>
<name>A0ABM0LYX4_SACKO</name>
<protein>
    <submittedName>
        <fullName evidence="5">Sulfatase-modifying factor 1-like</fullName>
    </submittedName>
</protein>
<keyword evidence="4" id="KW-1185">Reference proteome</keyword>
<dbReference type="Gene3D" id="3.90.1580.10">
    <property type="entry name" value="paralog of FGE (formylglycine-generating enzyme)"/>
    <property type="match status" value="1"/>
</dbReference>
<dbReference type="Pfam" id="PF03781">
    <property type="entry name" value="FGE-sulfatase"/>
    <property type="match status" value="1"/>
</dbReference>
<dbReference type="InterPro" id="IPR005532">
    <property type="entry name" value="SUMF_dom"/>
</dbReference>
<feature type="chain" id="PRO_5046885087" evidence="2">
    <location>
        <begin position="28"/>
        <end position="370"/>
    </location>
</feature>